<sequence>MYDLSLTYRVPGVSWRGNNHFRFQGFVDMHQCDMGANNENKSIFKTGDSVKLYMDTLYGILELYDVGSDGRITRAFLDPSHFNDLLFDEP</sequence>
<protein>
    <submittedName>
        <fullName evidence="1">AlNc14C11G1394 protein</fullName>
    </submittedName>
</protein>
<proteinExistence type="predicted"/>
<dbReference type="HOGENOM" id="CLU_2445358_0_0_1"/>
<dbReference type="EMBL" id="FR824056">
    <property type="protein sequence ID" value="CCA15452.1"/>
    <property type="molecule type" value="Genomic_DNA"/>
</dbReference>
<reference evidence="1" key="1">
    <citation type="journal article" date="2011" name="PLoS Biol.">
        <title>Gene gain and loss during evolution of obligate parasitism in the white rust pathogen of Arabidopsis thaliana.</title>
        <authorList>
            <person name="Kemen E."/>
            <person name="Gardiner A."/>
            <person name="Schultz-Larsen T."/>
            <person name="Kemen A.C."/>
            <person name="Balmuth A.L."/>
            <person name="Robert-Seilaniantz A."/>
            <person name="Bailey K."/>
            <person name="Holub E."/>
            <person name="Studholme D.J."/>
            <person name="Maclean D."/>
            <person name="Jones J.D."/>
        </authorList>
    </citation>
    <scope>NUCLEOTIDE SEQUENCE</scope>
</reference>
<name>F0W315_9STRA</name>
<organism evidence="1">
    <name type="scientific">Albugo laibachii Nc14</name>
    <dbReference type="NCBI Taxonomy" id="890382"/>
    <lineage>
        <taxon>Eukaryota</taxon>
        <taxon>Sar</taxon>
        <taxon>Stramenopiles</taxon>
        <taxon>Oomycota</taxon>
        <taxon>Peronosporomycetes</taxon>
        <taxon>Albuginales</taxon>
        <taxon>Albuginaceae</taxon>
        <taxon>Albugo</taxon>
    </lineage>
</organism>
<gene>
    <name evidence="1" type="primary">AlNc14C11G1394</name>
    <name evidence="1" type="ORF">ALNC14_015950</name>
</gene>
<dbReference type="AlphaFoldDB" id="F0W315"/>
<evidence type="ECO:0000313" key="1">
    <source>
        <dbReference type="EMBL" id="CCA15452.1"/>
    </source>
</evidence>
<reference evidence="1" key="2">
    <citation type="submission" date="2011-02" db="EMBL/GenBank/DDBJ databases">
        <authorList>
            <person name="MacLean D."/>
        </authorList>
    </citation>
    <scope>NUCLEOTIDE SEQUENCE</scope>
</reference>
<accession>F0W315</accession>